<gene>
    <name evidence="1" type="ORF">CCUS01_11973</name>
</gene>
<reference evidence="1" key="1">
    <citation type="submission" date="2016-11" db="EMBL/GenBank/DDBJ databases">
        <title>The genome sequence of Colletotrichum cuscutae.</title>
        <authorList>
            <person name="Baroncelli R."/>
        </authorList>
    </citation>
    <scope>NUCLEOTIDE SEQUENCE</scope>
    <source>
        <strain evidence="1">IMI 304802</strain>
    </source>
</reference>
<protein>
    <submittedName>
        <fullName evidence="1">Uncharacterized protein</fullName>
    </submittedName>
</protein>
<dbReference type="EMBL" id="MPDP01000312">
    <property type="protein sequence ID" value="KAK1448051.1"/>
    <property type="molecule type" value="Genomic_DNA"/>
</dbReference>
<proteinExistence type="predicted"/>
<comment type="caution">
    <text evidence="1">The sequence shown here is derived from an EMBL/GenBank/DDBJ whole genome shotgun (WGS) entry which is preliminary data.</text>
</comment>
<dbReference type="AlphaFoldDB" id="A0AAI9TY59"/>
<accession>A0AAI9TY59</accession>
<name>A0AAI9TY59_9PEZI</name>
<evidence type="ECO:0000313" key="1">
    <source>
        <dbReference type="EMBL" id="KAK1448051.1"/>
    </source>
</evidence>
<evidence type="ECO:0000313" key="2">
    <source>
        <dbReference type="Proteomes" id="UP001239213"/>
    </source>
</evidence>
<sequence length="55" mass="6145">MAAVYGRRGQACAERESEKCDTLTCRGLPVNVAWLRQTARGTPPKPFFPIDLRLP</sequence>
<keyword evidence="2" id="KW-1185">Reference proteome</keyword>
<dbReference type="Proteomes" id="UP001239213">
    <property type="component" value="Unassembled WGS sequence"/>
</dbReference>
<organism evidence="1 2">
    <name type="scientific">Colletotrichum cuscutae</name>
    <dbReference type="NCBI Taxonomy" id="1209917"/>
    <lineage>
        <taxon>Eukaryota</taxon>
        <taxon>Fungi</taxon>
        <taxon>Dikarya</taxon>
        <taxon>Ascomycota</taxon>
        <taxon>Pezizomycotina</taxon>
        <taxon>Sordariomycetes</taxon>
        <taxon>Hypocreomycetidae</taxon>
        <taxon>Glomerellales</taxon>
        <taxon>Glomerellaceae</taxon>
        <taxon>Colletotrichum</taxon>
        <taxon>Colletotrichum acutatum species complex</taxon>
    </lineage>
</organism>